<feature type="transmembrane region" description="Helical" evidence="6">
    <location>
        <begin position="243"/>
        <end position="269"/>
    </location>
</feature>
<comment type="similarity">
    <text evidence="2">Belongs to the bile acid:sodium symporter (BASS) (TC 2.A.28) family.</text>
</comment>
<dbReference type="InterPro" id="IPR000922">
    <property type="entry name" value="Lectin_gal-bd_dom"/>
</dbReference>
<keyword evidence="10" id="KW-1185">Reference proteome</keyword>
<feature type="chain" id="PRO_5046809811" evidence="7">
    <location>
        <begin position="24"/>
        <end position="456"/>
    </location>
</feature>
<dbReference type="Gene3D" id="1.20.1530.20">
    <property type="match status" value="1"/>
</dbReference>
<feature type="transmembrane region" description="Helical" evidence="6">
    <location>
        <begin position="347"/>
        <end position="371"/>
    </location>
</feature>
<feature type="transmembrane region" description="Helical" evidence="6">
    <location>
        <begin position="317"/>
        <end position="335"/>
    </location>
</feature>
<feature type="signal peptide" evidence="7">
    <location>
        <begin position="1"/>
        <end position="23"/>
    </location>
</feature>
<dbReference type="EMBL" id="CAXAMM010010571">
    <property type="protein sequence ID" value="CAK9023675.1"/>
    <property type="molecule type" value="Genomic_DNA"/>
</dbReference>
<reference evidence="9 10" key="1">
    <citation type="submission" date="2024-02" db="EMBL/GenBank/DDBJ databases">
        <authorList>
            <person name="Chen Y."/>
            <person name="Shah S."/>
            <person name="Dougan E. K."/>
            <person name="Thang M."/>
            <person name="Chan C."/>
        </authorList>
    </citation>
    <scope>NUCLEOTIDE SEQUENCE [LARGE SCALE GENOMIC DNA]</scope>
</reference>
<dbReference type="InterPro" id="IPR002657">
    <property type="entry name" value="BilAc:Na_symport/Acr3"/>
</dbReference>
<accession>A0ABP0KBC8</accession>
<evidence type="ECO:0000256" key="6">
    <source>
        <dbReference type="SAM" id="Phobius"/>
    </source>
</evidence>
<evidence type="ECO:0000256" key="1">
    <source>
        <dbReference type="ARBA" id="ARBA00004141"/>
    </source>
</evidence>
<evidence type="ECO:0000256" key="7">
    <source>
        <dbReference type="SAM" id="SignalP"/>
    </source>
</evidence>
<dbReference type="Proteomes" id="UP001642464">
    <property type="component" value="Unassembled WGS sequence"/>
</dbReference>
<dbReference type="PANTHER" id="PTHR10361:SF28">
    <property type="entry name" value="P3 PROTEIN-RELATED"/>
    <property type="match status" value="1"/>
</dbReference>
<evidence type="ECO:0000256" key="4">
    <source>
        <dbReference type="ARBA" id="ARBA00022989"/>
    </source>
</evidence>
<organism evidence="9 10">
    <name type="scientific">Durusdinium trenchii</name>
    <dbReference type="NCBI Taxonomy" id="1381693"/>
    <lineage>
        <taxon>Eukaryota</taxon>
        <taxon>Sar</taxon>
        <taxon>Alveolata</taxon>
        <taxon>Dinophyceae</taxon>
        <taxon>Suessiales</taxon>
        <taxon>Symbiodiniaceae</taxon>
        <taxon>Durusdinium</taxon>
    </lineage>
</organism>
<feature type="transmembrane region" description="Helical" evidence="6">
    <location>
        <begin position="187"/>
        <end position="209"/>
    </location>
</feature>
<feature type="transmembrane region" description="Helical" evidence="6">
    <location>
        <begin position="215"/>
        <end position="236"/>
    </location>
</feature>
<sequence>MKKTWAALAFGAVLGHLSGPAAALTDKVRECDRRVCVNGTSADELELKCGGNGDKILAVRFASFGAPTGECPNVSDDFFDINEVEASLGKTAGCDATDSVQLVEDLCLGEVECTVDVSALFSVSSSGTLGCGPAFADRELLVLAECGTKFDFFQVVVSAVVAFISLGMGATVEVDMLKTIVRHHKRALFIGAASQFGFIPLISFLFVKVLDVDPLIAVGIMIIGSCPGGNSSNLMVFLAHGSVALSIAMTAFSTVLSFATLPLILFVYVEKGLGLSDEIEIPFLNVFLALLLAVVPASMGVYIRFRSVMWAKRVEKVGTAIGIAFILGAIILGVIDNPELIKFGSYPNVWIAGFLFHPLGCLLGYMLAFVARLPRPERRAVSLETGVQNTPLAIAIITLSFTGCARLTVLTYPLIASLMDVVNSALVAGVLRHSAKYDPVEDPKAAKSVAFGAEAL</sequence>
<evidence type="ECO:0000313" key="10">
    <source>
        <dbReference type="Proteomes" id="UP001642464"/>
    </source>
</evidence>
<comment type="caution">
    <text evidence="9">The sequence shown here is derived from an EMBL/GenBank/DDBJ whole genome shotgun (WGS) entry which is preliminary data.</text>
</comment>
<keyword evidence="5 6" id="KW-0472">Membrane</keyword>
<dbReference type="InterPro" id="IPR038770">
    <property type="entry name" value="Na+/solute_symporter_sf"/>
</dbReference>
<gene>
    <name evidence="9" type="ORF">SCF082_LOCUS16301</name>
</gene>
<name>A0ABP0KBC8_9DINO</name>
<dbReference type="Pfam" id="PF01758">
    <property type="entry name" value="SBF"/>
    <property type="match status" value="1"/>
</dbReference>
<evidence type="ECO:0000256" key="3">
    <source>
        <dbReference type="ARBA" id="ARBA00022692"/>
    </source>
</evidence>
<keyword evidence="3 6" id="KW-0812">Transmembrane</keyword>
<comment type="subcellular location">
    <subcellularLocation>
        <location evidence="1">Membrane</location>
        <topology evidence="1">Multi-pass membrane protein</topology>
    </subcellularLocation>
</comment>
<feature type="transmembrane region" description="Helical" evidence="6">
    <location>
        <begin position="392"/>
        <end position="415"/>
    </location>
</feature>
<dbReference type="PANTHER" id="PTHR10361">
    <property type="entry name" value="SODIUM-BILE ACID COTRANSPORTER"/>
    <property type="match status" value="1"/>
</dbReference>
<feature type="transmembrane region" description="Helical" evidence="6">
    <location>
        <begin position="281"/>
        <end position="305"/>
    </location>
</feature>
<evidence type="ECO:0000313" key="9">
    <source>
        <dbReference type="EMBL" id="CAK9023675.1"/>
    </source>
</evidence>
<evidence type="ECO:0000256" key="2">
    <source>
        <dbReference type="ARBA" id="ARBA00006528"/>
    </source>
</evidence>
<proteinExistence type="inferred from homology"/>
<keyword evidence="7" id="KW-0732">Signal</keyword>
<dbReference type="InterPro" id="IPR004710">
    <property type="entry name" value="Bilac:Na_transpt"/>
</dbReference>
<dbReference type="PROSITE" id="PS50228">
    <property type="entry name" value="SUEL_LECTIN"/>
    <property type="match status" value="1"/>
</dbReference>
<evidence type="ECO:0000259" key="8">
    <source>
        <dbReference type="PROSITE" id="PS50228"/>
    </source>
</evidence>
<protein>
    <submittedName>
        <fullName evidence="9">Ileal (Solute carrier family 10 member 2</fullName>
    </submittedName>
</protein>
<evidence type="ECO:0000256" key="5">
    <source>
        <dbReference type="ARBA" id="ARBA00023136"/>
    </source>
</evidence>
<feature type="transmembrane region" description="Helical" evidence="6">
    <location>
        <begin position="152"/>
        <end position="175"/>
    </location>
</feature>
<keyword evidence="4 6" id="KW-1133">Transmembrane helix</keyword>
<feature type="domain" description="SUEL-type lectin" evidence="8">
    <location>
        <begin position="39"/>
        <end position="118"/>
    </location>
</feature>